<name>A0ABQ7AW77_BRACR</name>
<proteinExistence type="predicted"/>
<evidence type="ECO:0000259" key="1">
    <source>
        <dbReference type="Pfam" id="PF00289"/>
    </source>
</evidence>
<organism evidence="2 3">
    <name type="scientific">Brassica cretica</name>
    <name type="common">Mustard</name>
    <dbReference type="NCBI Taxonomy" id="69181"/>
    <lineage>
        <taxon>Eukaryota</taxon>
        <taxon>Viridiplantae</taxon>
        <taxon>Streptophyta</taxon>
        <taxon>Embryophyta</taxon>
        <taxon>Tracheophyta</taxon>
        <taxon>Spermatophyta</taxon>
        <taxon>Magnoliopsida</taxon>
        <taxon>eudicotyledons</taxon>
        <taxon>Gunneridae</taxon>
        <taxon>Pentapetalae</taxon>
        <taxon>rosids</taxon>
        <taxon>malvids</taxon>
        <taxon>Brassicales</taxon>
        <taxon>Brassicaceae</taxon>
        <taxon>Brassiceae</taxon>
        <taxon>Brassica</taxon>
    </lineage>
</organism>
<dbReference type="SUPFAM" id="SSF52440">
    <property type="entry name" value="PreATP-grasp domain"/>
    <property type="match status" value="1"/>
</dbReference>
<feature type="domain" description="Biotin carboxylase-like N-terminal" evidence="1">
    <location>
        <begin position="136"/>
        <end position="194"/>
    </location>
</feature>
<keyword evidence="3" id="KW-1185">Reference proteome</keyword>
<dbReference type="InterPro" id="IPR005481">
    <property type="entry name" value="BC-like_N"/>
</dbReference>
<evidence type="ECO:0000313" key="2">
    <source>
        <dbReference type="EMBL" id="KAF3518347.1"/>
    </source>
</evidence>
<dbReference type="InterPro" id="IPR049076">
    <property type="entry name" value="ACCA"/>
</dbReference>
<reference evidence="2 3" key="1">
    <citation type="journal article" date="2020" name="BMC Genomics">
        <title>Intraspecific diversification of the crop wild relative Brassica cretica Lam. using demographic model selection.</title>
        <authorList>
            <person name="Kioukis A."/>
            <person name="Michalopoulou V.A."/>
            <person name="Briers L."/>
            <person name="Pirintsos S."/>
            <person name="Studholme D.J."/>
            <person name="Pavlidis P."/>
            <person name="Sarris P.F."/>
        </authorList>
    </citation>
    <scope>NUCLEOTIDE SEQUENCE [LARGE SCALE GENOMIC DNA]</scope>
    <source>
        <strain evidence="3">cv. PFS-1207/04</strain>
    </source>
</reference>
<dbReference type="Gene3D" id="3.40.50.20">
    <property type="match status" value="2"/>
</dbReference>
<dbReference type="Pfam" id="PF00289">
    <property type="entry name" value="Biotin_carb_N"/>
    <property type="match status" value="1"/>
</dbReference>
<dbReference type="EMBL" id="QGKV02001556">
    <property type="protein sequence ID" value="KAF3518347.1"/>
    <property type="molecule type" value="Genomic_DNA"/>
</dbReference>
<comment type="caution">
    <text evidence="2">The sequence shown here is derived from an EMBL/GenBank/DDBJ whole genome shotgun (WGS) entry which is preliminary data.</text>
</comment>
<dbReference type="Gene3D" id="1.25.40.20">
    <property type="entry name" value="Ankyrin repeat-containing domain"/>
    <property type="match status" value="1"/>
</dbReference>
<gene>
    <name evidence="2" type="ORF">DY000_02058811</name>
</gene>
<dbReference type="PANTHER" id="PTHR45728">
    <property type="entry name" value="ACETYL-COA CARBOXYLASE, ISOFORM A"/>
    <property type="match status" value="1"/>
</dbReference>
<dbReference type="Proteomes" id="UP000266723">
    <property type="component" value="Unassembled WGS sequence"/>
</dbReference>
<accession>A0ABQ7AW77</accession>
<dbReference type="SUPFAM" id="SSF48403">
    <property type="entry name" value="Ankyrin repeat"/>
    <property type="match status" value="1"/>
</dbReference>
<dbReference type="InterPro" id="IPR016185">
    <property type="entry name" value="PreATP-grasp_dom_sf"/>
</dbReference>
<protein>
    <recommendedName>
        <fullName evidence="1">Biotin carboxylase-like N-terminal domain-containing protein</fullName>
    </recommendedName>
</protein>
<evidence type="ECO:0000313" key="3">
    <source>
        <dbReference type="Proteomes" id="UP000266723"/>
    </source>
</evidence>
<sequence length="426" mass="45917">MEMRALVSCSAAGNGASDRFRLSNVSPWITSARGPSGSDSPATVKLGSSSMIRAFKGVSIYKNKTRRNVLSQRNKQFRPMAYLGRKDLSSPDPTSFCDNDISEPQGTGSINGNDHSAVRVSQVDEFCKAHGGKRPIHSILVATNGMAAVKLIRSVRAWSCQTFGSEKSISLVAMATPEDMRINAEHIRIADHFLSNMEMRALVSCSAAGNGASDRFRLSNVSPWITSARGASGSDSPATVKLGSSSMIRAFKGVSIYKNKTRRNVLSQRNKQFRPMAYLGRKDLSSPDPTSFCDNDISEPQGTGSINGNDHSAVRVSQVDEFCKAHGGKRPIHSILVATNGMAAVKYTVYMLCIAFPFVVLNTTISLSNRLHLAAWAGDVVSYLCKNKADVDVAAVDDMGTIHFASQKGHLEVVRSVGVSGEVHHS</sequence>
<dbReference type="PANTHER" id="PTHR45728:SF7">
    <property type="entry name" value="ACETYL-COA CARBOXYLASE"/>
    <property type="match status" value="1"/>
</dbReference>
<dbReference type="InterPro" id="IPR036770">
    <property type="entry name" value="Ankyrin_rpt-contain_sf"/>
</dbReference>